<dbReference type="CDD" id="cd10446">
    <property type="entry name" value="GIY-YIG_unchar_1"/>
    <property type="match status" value="1"/>
</dbReference>
<evidence type="ECO:0000313" key="2">
    <source>
        <dbReference type="EMBL" id="QIG81782.1"/>
    </source>
</evidence>
<dbReference type="PROSITE" id="PS50164">
    <property type="entry name" value="GIY_YIG"/>
    <property type="match status" value="1"/>
</dbReference>
<accession>A0A6G6YA15</accession>
<dbReference type="Gene3D" id="3.40.1440.10">
    <property type="entry name" value="GIY-YIG endonuclease"/>
    <property type="match status" value="1"/>
</dbReference>
<dbReference type="EMBL" id="CP049109">
    <property type="protein sequence ID" value="QIG81782.1"/>
    <property type="molecule type" value="Genomic_DNA"/>
</dbReference>
<evidence type="ECO:0000313" key="3">
    <source>
        <dbReference type="Proteomes" id="UP000501568"/>
    </source>
</evidence>
<dbReference type="Proteomes" id="UP000501568">
    <property type="component" value="Chromosome"/>
</dbReference>
<protein>
    <submittedName>
        <fullName evidence="2">GIY-YIG nuclease family protein</fullName>
    </submittedName>
</protein>
<dbReference type="AlphaFoldDB" id="A0A6G6YA15"/>
<proteinExistence type="predicted"/>
<keyword evidence="3" id="KW-1185">Reference proteome</keyword>
<evidence type="ECO:0000259" key="1">
    <source>
        <dbReference type="PROSITE" id="PS50164"/>
    </source>
</evidence>
<reference evidence="2 3" key="1">
    <citation type="submission" date="2020-02" db="EMBL/GenBank/DDBJ databases">
        <authorList>
            <person name="Zheng R.K."/>
            <person name="Sun C.M."/>
        </authorList>
    </citation>
    <scope>NUCLEOTIDE SEQUENCE [LARGE SCALE GENOMIC DNA]</scope>
    <source>
        <strain evidence="3">zrk23</strain>
    </source>
</reference>
<dbReference type="InterPro" id="IPR000305">
    <property type="entry name" value="GIY-YIG_endonuc"/>
</dbReference>
<dbReference type="KEGG" id="spzr:G5C33_04130"/>
<name>A0A6G6YA15_9SPHN</name>
<dbReference type="SUPFAM" id="SSF82771">
    <property type="entry name" value="GIY-YIG endonuclease"/>
    <property type="match status" value="1"/>
</dbReference>
<organism evidence="2 3">
    <name type="scientific">Stakelama tenebrarum</name>
    <dbReference type="NCBI Taxonomy" id="2711215"/>
    <lineage>
        <taxon>Bacteria</taxon>
        <taxon>Pseudomonadati</taxon>
        <taxon>Pseudomonadota</taxon>
        <taxon>Alphaproteobacteria</taxon>
        <taxon>Sphingomonadales</taxon>
        <taxon>Sphingomonadaceae</taxon>
        <taxon>Stakelama</taxon>
    </lineage>
</organism>
<sequence length="279" mass="31062">MGVLTFADLLVIGGFRPSDVRLLRHQTIAPNGRTPFALWRDDLSAFEDYQAVQTIANRSKLAAPFWASFVASHGDTLFVGMYSARRSGSVAPERIDPLSGLSEGELGNENPDRYVTELLPDLAGYIGRLTIDWGPGLRSWVQRGDRKPKPILELRPEFKDPPYPGHSRLIIALSDVANLPVGWREVLRASRGVYLLTCPRTKEQYVGSACGENGFLGRWQSYLSNAHGGNIELKSREPSDYQVCILEVAGSSSTEYDIRALEGLWKLKLQSREMGLNRN</sequence>
<feature type="domain" description="GIY-YIG" evidence="1">
    <location>
        <begin position="189"/>
        <end position="278"/>
    </location>
</feature>
<gene>
    <name evidence="2" type="ORF">G5C33_04130</name>
</gene>
<dbReference type="InterPro" id="IPR035901">
    <property type="entry name" value="GIY-YIG_endonuc_sf"/>
</dbReference>